<dbReference type="PROSITE" id="PS50012">
    <property type="entry name" value="RCC1_3"/>
    <property type="match status" value="1"/>
</dbReference>
<sequence length="325" mass="36298">MSREIKLVKLTNPSPGISPYMKLDEISSFTRELILRTGLRMLELTEPEKCRFRSIISLVGERVLHLTSCSCSYLSLASMPLNRPRERYLWNEEDEEQEEVKGQLVDTQATPRKVTSLKANIVAVSAANKHTAVVSESGEVFTWRCNKEGQLGYGISNSASNYSPRLVDYLKGKVFTAITSSKYHTLVLRDDGEVYTWGHWLVNPRRDGKTMLDMKMISGFPKESDFVSLSQKKDNPSDSPISKKLAMAANKKKNSKGGLSMFLTGALDDIPKPVVAPLPKPKVEGPVWGGAKISKGLSSLQDIQDEQSKTRPHEPVRTTKISVRR</sequence>
<evidence type="ECO:0000313" key="5">
    <source>
        <dbReference type="Proteomes" id="UP000694240"/>
    </source>
</evidence>
<dbReference type="EMBL" id="JAEFBK010000008">
    <property type="protein sequence ID" value="KAG7575934.1"/>
    <property type="molecule type" value="Genomic_DNA"/>
</dbReference>
<evidence type="ECO:0000256" key="1">
    <source>
        <dbReference type="ARBA" id="ARBA00022737"/>
    </source>
</evidence>
<reference evidence="4 5" key="1">
    <citation type="submission" date="2020-12" db="EMBL/GenBank/DDBJ databases">
        <title>Concerted genomic and epigenomic changes stabilize Arabidopsis allopolyploids.</title>
        <authorList>
            <person name="Chen Z."/>
        </authorList>
    </citation>
    <scope>NUCLEOTIDE SEQUENCE [LARGE SCALE GENOMIC DNA]</scope>
    <source>
        <strain evidence="4">Allo738</strain>
        <tissue evidence="4">Leaf</tissue>
    </source>
</reference>
<evidence type="ECO:0000313" key="4">
    <source>
        <dbReference type="EMBL" id="KAG7575934.1"/>
    </source>
</evidence>
<dbReference type="AlphaFoldDB" id="A0A8T2AVA0"/>
<dbReference type="Pfam" id="PF00415">
    <property type="entry name" value="RCC1"/>
    <property type="match status" value="1"/>
</dbReference>
<evidence type="ECO:0000256" key="3">
    <source>
        <dbReference type="SAM" id="MobiDB-lite"/>
    </source>
</evidence>
<proteinExistence type="predicted"/>
<comment type="caution">
    <text evidence="4">The sequence shown here is derived from an EMBL/GenBank/DDBJ whole genome shotgun (WGS) entry which is preliminary data.</text>
</comment>
<keyword evidence="5" id="KW-1185">Reference proteome</keyword>
<organism evidence="4 5">
    <name type="scientific">Arabidopsis thaliana x Arabidopsis arenosa</name>
    <dbReference type="NCBI Taxonomy" id="1240361"/>
    <lineage>
        <taxon>Eukaryota</taxon>
        <taxon>Viridiplantae</taxon>
        <taxon>Streptophyta</taxon>
        <taxon>Embryophyta</taxon>
        <taxon>Tracheophyta</taxon>
        <taxon>Spermatophyta</taxon>
        <taxon>Magnoliopsida</taxon>
        <taxon>eudicotyledons</taxon>
        <taxon>Gunneridae</taxon>
        <taxon>Pentapetalae</taxon>
        <taxon>rosids</taxon>
        <taxon>malvids</taxon>
        <taxon>Brassicales</taxon>
        <taxon>Brassicaceae</taxon>
        <taxon>Camelineae</taxon>
        <taxon>Arabidopsis</taxon>
    </lineage>
</organism>
<evidence type="ECO:0000256" key="2">
    <source>
        <dbReference type="PROSITE-ProRule" id="PRU00235"/>
    </source>
</evidence>
<dbReference type="Proteomes" id="UP000694240">
    <property type="component" value="Chromosome 8"/>
</dbReference>
<protein>
    <submittedName>
        <fullName evidence="4">Regulator of chromosome condensation 1/beta-lactamase-inhibitor protein II</fullName>
    </submittedName>
</protein>
<feature type="repeat" description="RCC1" evidence="2">
    <location>
        <begin position="138"/>
        <end position="191"/>
    </location>
</feature>
<dbReference type="InterPro" id="IPR000408">
    <property type="entry name" value="Reg_chr_condens"/>
</dbReference>
<feature type="region of interest" description="Disordered" evidence="3">
    <location>
        <begin position="298"/>
        <end position="325"/>
    </location>
</feature>
<accession>A0A8T2AVA0</accession>
<feature type="compositionally biased region" description="Basic and acidic residues" evidence="3">
    <location>
        <begin position="306"/>
        <end position="317"/>
    </location>
</feature>
<name>A0A8T2AVA0_9BRAS</name>
<keyword evidence="1" id="KW-0677">Repeat</keyword>
<dbReference type="PANTHER" id="PTHR22872:SF2">
    <property type="entry name" value="INHIBITOR OF BRUTON TYROSINE KINASE"/>
    <property type="match status" value="1"/>
</dbReference>
<dbReference type="PANTHER" id="PTHR22872">
    <property type="entry name" value="BTK-BINDING PROTEIN-RELATED"/>
    <property type="match status" value="1"/>
</dbReference>
<dbReference type="InterPro" id="IPR051625">
    <property type="entry name" value="Signaling_Regulatory_Domain"/>
</dbReference>
<gene>
    <name evidence="4" type="ORF">ISN45_Aa03g003830</name>
</gene>